<reference evidence="15" key="1">
    <citation type="submission" date="2023-07" db="EMBL/GenBank/DDBJ databases">
        <title>Marinomonas vulgaris A79, complete genome.</title>
        <authorList>
            <person name="Ying J.-J."/>
        </authorList>
    </citation>
    <scope>NUCLEOTIDE SEQUENCE [LARGE SCALE GENOMIC DNA]</scope>
    <source>
        <strain evidence="15">A79</strain>
    </source>
</reference>
<comment type="catalytic activity">
    <reaction evidence="11">
        <text>N(6)-(pyridoxal phosphate)-L-lysyl-[4-amino-5-hydroxymethyl-2-methylpyrimidine phosphate synthase] + L-histidyl-[4-amino-5-hydroxymethyl-2-methylpyrimidine phosphate synthase] + 2 Fe(3+) + 4 H2O = L-lysyl-[4-amino-5-hydroxymethyl-2-methylpyrimidine phosphate synthase] + (2S)-2-amino-5-hydroxy-4-oxopentanoyl-[4-amino-5-hydroxymethyl-2-methylpyrimidine phosphate synthase] + 4-amino-2-methyl-5-(phosphooxymethyl)pyrimidine + 3-oxopropanoate + 2 Fe(2+) + 2 H(+)</text>
        <dbReference type="Rhea" id="RHEA:65756"/>
        <dbReference type="Rhea" id="RHEA-COMP:16892"/>
        <dbReference type="Rhea" id="RHEA-COMP:16893"/>
        <dbReference type="Rhea" id="RHEA-COMP:16894"/>
        <dbReference type="Rhea" id="RHEA-COMP:16895"/>
        <dbReference type="ChEBI" id="CHEBI:15377"/>
        <dbReference type="ChEBI" id="CHEBI:15378"/>
        <dbReference type="ChEBI" id="CHEBI:29033"/>
        <dbReference type="ChEBI" id="CHEBI:29034"/>
        <dbReference type="ChEBI" id="CHEBI:29969"/>
        <dbReference type="ChEBI" id="CHEBI:29979"/>
        <dbReference type="ChEBI" id="CHEBI:33190"/>
        <dbReference type="ChEBI" id="CHEBI:58354"/>
        <dbReference type="ChEBI" id="CHEBI:143915"/>
        <dbReference type="ChEBI" id="CHEBI:157692"/>
    </reaction>
    <physiologicalReaction direction="left-to-right" evidence="11">
        <dbReference type="Rhea" id="RHEA:65757"/>
    </physiologicalReaction>
</comment>
<dbReference type="PANTHER" id="PTHR31528:SF1">
    <property type="entry name" value="4-AMINO-5-HYDROXYMETHYL-2-METHYLPYRIMIDINE PHOSPHATE SYNTHASE THI11-RELATED"/>
    <property type="match status" value="1"/>
</dbReference>
<evidence type="ECO:0000259" key="13">
    <source>
        <dbReference type="Pfam" id="PF09084"/>
    </source>
</evidence>
<proteinExistence type="inferred from homology"/>
<feature type="signal peptide" evidence="12">
    <location>
        <begin position="1"/>
        <end position="24"/>
    </location>
</feature>
<accession>A0ABS5H7B5</accession>
<dbReference type="Proteomes" id="UP000679722">
    <property type="component" value="Unassembled WGS sequence"/>
</dbReference>
<evidence type="ECO:0000256" key="1">
    <source>
        <dbReference type="ARBA" id="ARBA00003469"/>
    </source>
</evidence>
<name>A0ABS5H7B5_9GAMM</name>
<feature type="chain" id="PRO_5046151778" description="Thiamine pyrimidine synthase" evidence="12">
    <location>
        <begin position="25"/>
        <end position="336"/>
    </location>
</feature>
<comment type="function">
    <text evidence="1">Responsible for the formation of the pyrimidine heterocycle in the thiamine biosynthesis pathway. Catalyzes the formation of hydroxymethylpyrimidine phosphate (HMP-P) from histidine and pyridoxal phosphate (PLP). The protein uses PLP and the active site histidine to form HMP-P, generating an inactive enzyme. The enzyme can only undergo a single turnover, which suggests it is a suicide enzyme.</text>
</comment>
<evidence type="ECO:0000256" key="4">
    <source>
        <dbReference type="ARBA" id="ARBA00011738"/>
    </source>
</evidence>
<evidence type="ECO:0000256" key="2">
    <source>
        <dbReference type="ARBA" id="ARBA00004948"/>
    </source>
</evidence>
<evidence type="ECO:0000313" key="14">
    <source>
        <dbReference type="EMBL" id="MBR7887420.1"/>
    </source>
</evidence>
<keyword evidence="8" id="KW-0784">Thiamine biosynthesis</keyword>
<sequence>MKTMISMKQALVSMLVVFALPTMANTPVSVALDWTPNTNHVGLYVAQSKGWFEEAGLDVDILPYTDTSSGTLVAAGIADFGVLSAIGFYSQRATGANSTAVMAIVQHETGRLVFNGEREDIQRPADLNGKIYAGFGSAWENGLISTMIKNDGGKGEFDTVTLGTSAYEALANGRVDFTLEVNTWEGVNSMLLNRPRRAFTYADYGVPDQHTTFLGGNSTWLKNNPETARAFVQAAQRGYAFAANQPKEAAQILIDQTQGMLSNPELIHASMKAIVAGGFFQDAGEPVGLIDGDMFTNMTRFLFEAGILRDENASLLTKMPNVSTWYTNQYLSIKVD</sequence>
<dbReference type="SUPFAM" id="SSF53850">
    <property type="entry name" value="Periplasmic binding protein-like II"/>
    <property type="match status" value="1"/>
</dbReference>
<evidence type="ECO:0000256" key="3">
    <source>
        <dbReference type="ARBA" id="ARBA00009406"/>
    </source>
</evidence>
<protein>
    <recommendedName>
        <fullName evidence="10">Thiamine pyrimidine synthase</fullName>
    </recommendedName>
</protein>
<comment type="pathway">
    <text evidence="2">Cofactor biosynthesis; thiamine diphosphate biosynthesis.</text>
</comment>
<evidence type="ECO:0000256" key="6">
    <source>
        <dbReference type="ARBA" id="ARBA00022723"/>
    </source>
</evidence>
<evidence type="ECO:0000313" key="15">
    <source>
        <dbReference type="Proteomes" id="UP000679722"/>
    </source>
</evidence>
<keyword evidence="6" id="KW-0479">Metal-binding</keyword>
<keyword evidence="7" id="KW-0663">Pyridoxal phosphate</keyword>
<gene>
    <name evidence="14" type="ORF">J9B83_00590</name>
</gene>
<dbReference type="Pfam" id="PF09084">
    <property type="entry name" value="NMT1"/>
    <property type="match status" value="1"/>
</dbReference>
<dbReference type="EMBL" id="JAGSSV010000001">
    <property type="protein sequence ID" value="MBR7887420.1"/>
    <property type="molecule type" value="Genomic_DNA"/>
</dbReference>
<keyword evidence="5" id="KW-0808">Transferase</keyword>
<dbReference type="Gene3D" id="3.40.190.10">
    <property type="entry name" value="Periplasmic binding protein-like II"/>
    <property type="match status" value="2"/>
</dbReference>
<feature type="domain" description="SsuA/THI5-like" evidence="13">
    <location>
        <begin position="37"/>
        <end position="249"/>
    </location>
</feature>
<keyword evidence="12" id="KW-0732">Signal</keyword>
<keyword evidence="9" id="KW-0408">Iron</keyword>
<evidence type="ECO:0000256" key="12">
    <source>
        <dbReference type="SAM" id="SignalP"/>
    </source>
</evidence>
<evidence type="ECO:0000256" key="8">
    <source>
        <dbReference type="ARBA" id="ARBA00022977"/>
    </source>
</evidence>
<comment type="subunit">
    <text evidence="4">Homodimer.</text>
</comment>
<evidence type="ECO:0000256" key="9">
    <source>
        <dbReference type="ARBA" id="ARBA00023004"/>
    </source>
</evidence>
<dbReference type="RefSeq" id="WP_211534730.1">
    <property type="nucleotide sequence ID" value="NZ_JAGSSV010000001.1"/>
</dbReference>
<dbReference type="InterPro" id="IPR015168">
    <property type="entry name" value="SsuA/THI5"/>
</dbReference>
<organism evidence="14 15">
    <name type="scientific">Marinomonas vulgaris</name>
    <dbReference type="NCBI Taxonomy" id="2823372"/>
    <lineage>
        <taxon>Bacteria</taxon>
        <taxon>Pseudomonadati</taxon>
        <taxon>Pseudomonadota</taxon>
        <taxon>Gammaproteobacteria</taxon>
        <taxon>Oceanospirillales</taxon>
        <taxon>Oceanospirillaceae</taxon>
        <taxon>Marinomonas</taxon>
    </lineage>
</organism>
<evidence type="ECO:0000256" key="10">
    <source>
        <dbReference type="ARBA" id="ARBA00033171"/>
    </source>
</evidence>
<dbReference type="InterPro" id="IPR027939">
    <property type="entry name" value="NMT1/THI5"/>
</dbReference>
<dbReference type="PANTHER" id="PTHR31528">
    <property type="entry name" value="4-AMINO-5-HYDROXYMETHYL-2-METHYLPYRIMIDINE PHOSPHATE SYNTHASE THI11-RELATED"/>
    <property type="match status" value="1"/>
</dbReference>
<comment type="caution">
    <text evidence="14">The sequence shown here is derived from an EMBL/GenBank/DDBJ whole genome shotgun (WGS) entry which is preliminary data.</text>
</comment>
<evidence type="ECO:0000256" key="11">
    <source>
        <dbReference type="ARBA" id="ARBA00048179"/>
    </source>
</evidence>
<evidence type="ECO:0000256" key="5">
    <source>
        <dbReference type="ARBA" id="ARBA00022679"/>
    </source>
</evidence>
<evidence type="ECO:0000256" key="7">
    <source>
        <dbReference type="ARBA" id="ARBA00022898"/>
    </source>
</evidence>
<comment type="similarity">
    <text evidence="3">Belongs to the NMT1/THI5 family.</text>
</comment>
<keyword evidence="15" id="KW-1185">Reference proteome</keyword>